<organism evidence="3 4">
    <name type="scientific">Chlorella vulgaris</name>
    <name type="common">Green alga</name>
    <dbReference type="NCBI Taxonomy" id="3077"/>
    <lineage>
        <taxon>Eukaryota</taxon>
        <taxon>Viridiplantae</taxon>
        <taxon>Chlorophyta</taxon>
        <taxon>core chlorophytes</taxon>
        <taxon>Trebouxiophyceae</taxon>
        <taxon>Chlorellales</taxon>
        <taxon>Chlorellaceae</taxon>
        <taxon>Chlorella clade</taxon>
        <taxon>Chlorella</taxon>
    </lineage>
</organism>
<evidence type="ECO:0000313" key="3">
    <source>
        <dbReference type="EMBL" id="KAI3437859.1"/>
    </source>
</evidence>
<name>A0A9D4Z1F4_CHLVU</name>
<accession>A0A9D4Z1F4</accession>
<keyword evidence="4" id="KW-1185">Reference proteome</keyword>
<dbReference type="InterPro" id="IPR003495">
    <property type="entry name" value="CobW/HypB/UreG_nucleotide-bd"/>
</dbReference>
<feature type="compositionally biased region" description="Low complexity" evidence="1">
    <location>
        <begin position="114"/>
        <end position="133"/>
    </location>
</feature>
<reference evidence="3" key="1">
    <citation type="journal article" date="2019" name="Plant J.">
        <title>Chlorella vulgaris genome assembly and annotation reveals the molecular basis for metabolic acclimation to high light conditions.</title>
        <authorList>
            <person name="Cecchin M."/>
            <person name="Marcolungo L."/>
            <person name="Rossato M."/>
            <person name="Girolomoni L."/>
            <person name="Cosentino E."/>
            <person name="Cuine S."/>
            <person name="Li-Beisson Y."/>
            <person name="Delledonne M."/>
            <person name="Ballottari M."/>
        </authorList>
    </citation>
    <scope>NUCLEOTIDE SEQUENCE</scope>
    <source>
        <strain evidence="3">211/11P</strain>
    </source>
</reference>
<feature type="region of interest" description="Disordered" evidence="1">
    <location>
        <begin position="114"/>
        <end position="177"/>
    </location>
</feature>
<evidence type="ECO:0000256" key="1">
    <source>
        <dbReference type="SAM" id="MobiDB-lite"/>
    </source>
</evidence>
<feature type="domain" description="CobW/HypB/UreG nucleotide-binding" evidence="2">
    <location>
        <begin position="6"/>
        <end position="79"/>
    </location>
</feature>
<dbReference type="EMBL" id="SIDB01000001">
    <property type="protein sequence ID" value="KAI3437859.1"/>
    <property type="molecule type" value="Genomic_DNA"/>
</dbReference>
<dbReference type="OrthoDB" id="272672at2759"/>
<gene>
    <name evidence="3" type="ORF">D9Q98_000305</name>
</gene>
<dbReference type="AlphaFoldDB" id="A0A9D4Z1F4"/>
<evidence type="ECO:0000313" key="4">
    <source>
        <dbReference type="Proteomes" id="UP001055712"/>
    </source>
</evidence>
<dbReference type="Proteomes" id="UP001055712">
    <property type="component" value="Unassembled WGS sequence"/>
</dbReference>
<dbReference type="InterPro" id="IPR027417">
    <property type="entry name" value="P-loop_NTPase"/>
</dbReference>
<proteinExistence type="predicted"/>
<evidence type="ECO:0000259" key="2">
    <source>
        <dbReference type="Pfam" id="PF02492"/>
    </source>
</evidence>
<comment type="caution">
    <text evidence="3">The sequence shown here is derived from an EMBL/GenBank/DDBJ whole genome shotgun (WGS) entry which is preliminary data.</text>
</comment>
<protein>
    <recommendedName>
        <fullName evidence="2">CobW/HypB/UreG nucleotide-binding domain-containing protein</fullName>
    </recommendedName>
</protein>
<dbReference type="Pfam" id="PF02492">
    <property type="entry name" value="cobW"/>
    <property type="match status" value="1"/>
</dbReference>
<sequence>MLRNGHLSSALELGPVICLVDASQFRAGSLPAPPASLSSHLLADQISVADILVGSKADCCDDATLDAFHAWARGLRPAKLLITTARHGRIDCAAASFLLSWPVHASSGSTLQPVVSAQQAPQQLEPQQGLPVQRLRRETSRPAVPWLSSAGVDESRQADLDGCSSGTAMAHHGSDQPHNQWFERKEVQDSGGEHLACGWIFAPRCQFDEQRLLALLQELAPACLRLKGVFRVSAACFKAASAASTPGAPPAAASCQQAACAVELQEIAYQHDSRLEVILSTATAQQPAAVGHTMGVQDGSAVLASSGDMPGTWRQQVASGLVAAAGRDWHLLELLLLSTLQAAD</sequence>
<reference evidence="3" key="2">
    <citation type="submission" date="2020-11" db="EMBL/GenBank/DDBJ databases">
        <authorList>
            <person name="Cecchin M."/>
            <person name="Marcolungo L."/>
            <person name="Rossato M."/>
            <person name="Girolomoni L."/>
            <person name="Cosentino E."/>
            <person name="Cuine S."/>
            <person name="Li-Beisson Y."/>
            <person name="Delledonne M."/>
            <person name="Ballottari M."/>
        </authorList>
    </citation>
    <scope>NUCLEOTIDE SEQUENCE</scope>
    <source>
        <strain evidence="3">211/11P</strain>
        <tissue evidence="3">Whole cell</tissue>
    </source>
</reference>
<dbReference type="Gene3D" id="3.40.50.300">
    <property type="entry name" value="P-loop containing nucleotide triphosphate hydrolases"/>
    <property type="match status" value="1"/>
</dbReference>